<proteinExistence type="predicted"/>
<dbReference type="EMBL" id="BGZK01000036">
    <property type="protein sequence ID" value="GBP09421.1"/>
    <property type="molecule type" value="Genomic_DNA"/>
</dbReference>
<sequence>MYSIDSRSTIRSFEQTCTTEIRGGLKTRIDAAPLARIMHTVQRTKLCRCELVTKASQWRKIGTRGKKRGRGALYLRIAAELVCCTVRVESAR</sequence>
<dbReference type="Proteomes" id="UP000299102">
    <property type="component" value="Unassembled WGS sequence"/>
</dbReference>
<evidence type="ECO:0000313" key="1">
    <source>
        <dbReference type="EMBL" id="GBP09421.1"/>
    </source>
</evidence>
<name>A0A4C1T803_EUMVA</name>
<dbReference type="AlphaFoldDB" id="A0A4C1T803"/>
<keyword evidence="2" id="KW-1185">Reference proteome</keyword>
<reference evidence="1 2" key="1">
    <citation type="journal article" date="2019" name="Commun. Biol.">
        <title>The bagworm genome reveals a unique fibroin gene that provides high tensile strength.</title>
        <authorList>
            <person name="Kono N."/>
            <person name="Nakamura H."/>
            <person name="Ohtoshi R."/>
            <person name="Tomita M."/>
            <person name="Numata K."/>
            <person name="Arakawa K."/>
        </authorList>
    </citation>
    <scope>NUCLEOTIDE SEQUENCE [LARGE SCALE GENOMIC DNA]</scope>
</reference>
<protein>
    <submittedName>
        <fullName evidence="1">Uncharacterized protein</fullName>
    </submittedName>
</protein>
<organism evidence="1 2">
    <name type="scientific">Eumeta variegata</name>
    <name type="common">Bagworm moth</name>
    <name type="synonym">Eumeta japonica</name>
    <dbReference type="NCBI Taxonomy" id="151549"/>
    <lineage>
        <taxon>Eukaryota</taxon>
        <taxon>Metazoa</taxon>
        <taxon>Ecdysozoa</taxon>
        <taxon>Arthropoda</taxon>
        <taxon>Hexapoda</taxon>
        <taxon>Insecta</taxon>
        <taxon>Pterygota</taxon>
        <taxon>Neoptera</taxon>
        <taxon>Endopterygota</taxon>
        <taxon>Lepidoptera</taxon>
        <taxon>Glossata</taxon>
        <taxon>Ditrysia</taxon>
        <taxon>Tineoidea</taxon>
        <taxon>Psychidae</taxon>
        <taxon>Oiketicinae</taxon>
        <taxon>Eumeta</taxon>
    </lineage>
</organism>
<accession>A0A4C1T803</accession>
<gene>
    <name evidence="1" type="ORF">EVAR_76463_1</name>
</gene>
<evidence type="ECO:0000313" key="2">
    <source>
        <dbReference type="Proteomes" id="UP000299102"/>
    </source>
</evidence>
<comment type="caution">
    <text evidence="1">The sequence shown here is derived from an EMBL/GenBank/DDBJ whole genome shotgun (WGS) entry which is preliminary data.</text>
</comment>